<keyword evidence="4 7" id="KW-0233">DNA recombination</keyword>
<comment type="similarity">
    <text evidence="1 7">Belongs to the RecO family.</text>
</comment>
<accession>A0ABV7D178</accession>
<keyword evidence="5 7" id="KW-0234">DNA repair</keyword>
<dbReference type="InterPro" id="IPR012340">
    <property type="entry name" value="NA-bd_OB-fold"/>
</dbReference>
<evidence type="ECO:0000256" key="2">
    <source>
        <dbReference type="ARBA" id="ARBA00021310"/>
    </source>
</evidence>
<dbReference type="NCBIfam" id="TIGR00613">
    <property type="entry name" value="reco"/>
    <property type="match status" value="1"/>
</dbReference>
<gene>
    <name evidence="7 9" type="primary">recO</name>
    <name evidence="9" type="ORF">ACFOKA_02510</name>
</gene>
<dbReference type="SUPFAM" id="SSF50249">
    <property type="entry name" value="Nucleic acid-binding proteins"/>
    <property type="match status" value="1"/>
</dbReference>
<name>A0ABV7D178_9PROT</name>
<dbReference type="HAMAP" id="MF_00201">
    <property type="entry name" value="RecO"/>
    <property type="match status" value="1"/>
</dbReference>
<organism evidence="9 10">
    <name type="scientific">Kordiimonas pumila</name>
    <dbReference type="NCBI Taxonomy" id="2161677"/>
    <lineage>
        <taxon>Bacteria</taxon>
        <taxon>Pseudomonadati</taxon>
        <taxon>Pseudomonadota</taxon>
        <taxon>Alphaproteobacteria</taxon>
        <taxon>Kordiimonadales</taxon>
        <taxon>Kordiimonadaceae</taxon>
        <taxon>Kordiimonas</taxon>
    </lineage>
</organism>
<reference evidence="10" key="1">
    <citation type="journal article" date="2019" name="Int. J. Syst. Evol. Microbiol.">
        <title>The Global Catalogue of Microorganisms (GCM) 10K type strain sequencing project: providing services to taxonomists for standard genome sequencing and annotation.</title>
        <authorList>
            <consortium name="The Broad Institute Genomics Platform"/>
            <consortium name="The Broad Institute Genome Sequencing Center for Infectious Disease"/>
            <person name="Wu L."/>
            <person name="Ma J."/>
        </authorList>
    </citation>
    <scope>NUCLEOTIDE SEQUENCE [LARGE SCALE GENOMIC DNA]</scope>
    <source>
        <strain evidence="10">KCTC 62164</strain>
    </source>
</reference>
<dbReference type="InterPro" id="IPR037278">
    <property type="entry name" value="ARFGAP/RecO"/>
</dbReference>
<dbReference type="EMBL" id="JBHRSL010000002">
    <property type="protein sequence ID" value="MFC3050769.1"/>
    <property type="molecule type" value="Genomic_DNA"/>
</dbReference>
<dbReference type="Gene3D" id="2.40.50.140">
    <property type="entry name" value="Nucleic acid-binding proteins"/>
    <property type="match status" value="1"/>
</dbReference>
<dbReference type="RefSeq" id="WP_194212649.1">
    <property type="nucleotide sequence ID" value="NZ_CP061205.1"/>
</dbReference>
<dbReference type="Gene3D" id="1.20.1440.120">
    <property type="entry name" value="Recombination protein O, C-terminal domain"/>
    <property type="match status" value="1"/>
</dbReference>
<evidence type="ECO:0000256" key="3">
    <source>
        <dbReference type="ARBA" id="ARBA00022763"/>
    </source>
</evidence>
<evidence type="ECO:0000313" key="9">
    <source>
        <dbReference type="EMBL" id="MFC3050769.1"/>
    </source>
</evidence>
<feature type="domain" description="DNA replication/recombination mediator RecO N-terminal" evidence="8">
    <location>
        <begin position="1"/>
        <end position="75"/>
    </location>
</feature>
<comment type="function">
    <text evidence="7">Involved in DNA repair and RecF pathway recombination.</text>
</comment>
<dbReference type="InterPro" id="IPR042242">
    <property type="entry name" value="RecO_C"/>
</dbReference>
<keyword evidence="3 7" id="KW-0227">DNA damage</keyword>
<comment type="caution">
    <text evidence="9">The sequence shown here is derived from an EMBL/GenBank/DDBJ whole genome shotgun (WGS) entry which is preliminary data.</text>
</comment>
<evidence type="ECO:0000256" key="5">
    <source>
        <dbReference type="ARBA" id="ARBA00023204"/>
    </source>
</evidence>
<dbReference type="InterPro" id="IPR003717">
    <property type="entry name" value="RecO"/>
</dbReference>
<evidence type="ECO:0000256" key="1">
    <source>
        <dbReference type="ARBA" id="ARBA00007452"/>
    </source>
</evidence>
<dbReference type="InterPro" id="IPR022572">
    <property type="entry name" value="DNA_rep/recomb_RecO_N"/>
</dbReference>
<protein>
    <recommendedName>
        <fullName evidence="2 7">DNA repair protein RecO</fullName>
    </recommendedName>
    <alternativeName>
        <fullName evidence="6 7">Recombination protein O</fullName>
    </alternativeName>
</protein>
<dbReference type="Pfam" id="PF02565">
    <property type="entry name" value="RecO_C"/>
    <property type="match status" value="1"/>
</dbReference>
<dbReference type="Pfam" id="PF11967">
    <property type="entry name" value="RecO_N"/>
    <property type="match status" value="1"/>
</dbReference>
<keyword evidence="10" id="KW-1185">Reference proteome</keyword>
<evidence type="ECO:0000259" key="8">
    <source>
        <dbReference type="Pfam" id="PF11967"/>
    </source>
</evidence>
<dbReference type="SUPFAM" id="SSF57863">
    <property type="entry name" value="ArfGap/RecO-like zinc finger"/>
    <property type="match status" value="1"/>
</dbReference>
<sequence>MEWQDEGIVLSIARHGESDAVIEVMTENHGRARGFVKGGLGRRNRANLQAGNLLSLTWRSRIEANLGRFTLELLHSPLGHMIGDGARLSALAAITAVVASTMPERAPFLKVYKGLCALVNLLENEDGTLSLWGAALARLELGILTELGYGLDLSECAASGVRDNLTYVSPKSGRAVCADAGAPYSDKLLPLPAFLLSRDGLMPNMTDAYNSLKLTGYFLERNIWIVSGKGQPAARERLLSALYTASR</sequence>
<evidence type="ECO:0000256" key="6">
    <source>
        <dbReference type="ARBA" id="ARBA00033409"/>
    </source>
</evidence>
<evidence type="ECO:0000313" key="10">
    <source>
        <dbReference type="Proteomes" id="UP001595444"/>
    </source>
</evidence>
<evidence type="ECO:0000256" key="7">
    <source>
        <dbReference type="HAMAP-Rule" id="MF_00201"/>
    </source>
</evidence>
<dbReference type="PANTHER" id="PTHR33991">
    <property type="entry name" value="DNA REPAIR PROTEIN RECO"/>
    <property type="match status" value="1"/>
</dbReference>
<proteinExistence type="inferred from homology"/>
<evidence type="ECO:0000256" key="4">
    <source>
        <dbReference type="ARBA" id="ARBA00023172"/>
    </source>
</evidence>
<dbReference type="Proteomes" id="UP001595444">
    <property type="component" value="Unassembled WGS sequence"/>
</dbReference>
<dbReference type="PANTHER" id="PTHR33991:SF1">
    <property type="entry name" value="DNA REPAIR PROTEIN RECO"/>
    <property type="match status" value="1"/>
</dbReference>